<dbReference type="PANTHER" id="PTHR10920:SF18">
    <property type="entry name" value="RRNA METHYLTRANSFERASE 2, MITOCHONDRIAL"/>
    <property type="match status" value="1"/>
</dbReference>
<evidence type="ECO:0000256" key="1">
    <source>
        <dbReference type="ARBA" id="ARBA00009258"/>
    </source>
</evidence>
<dbReference type="PANTHER" id="PTHR10920">
    <property type="entry name" value="RIBOSOMAL RNA METHYLTRANSFERASE"/>
    <property type="match status" value="1"/>
</dbReference>
<proteinExistence type="inferred from homology"/>
<dbReference type="InterPro" id="IPR002877">
    <property type="entry name" value="RNA_MeTrfase_FtsJ_dom"/>
</dbReference>
<dbReference type="Pfam" id="PF01728">
    <property type="entry name" value="FtsJ"/>
    <property type="match status" value="1"/>
</dbReference>
<keyword evidence="9" id="KW-1185">Reference proteome</keyword>
<dbReference type="GO" id="GO:0008650">
    <property type="term" value="F:rRNA (uridine-2'-O-)-methyltransferase activity"/>
    <property type="evidence" value="ECO:0007669"/>
    <property type="project" value="TreeGrafter"/>
</dbReference>
<keyword evidence="5" id="KW-0949">S-adenosyl-L-methionine</keyword>
<dbReference type="InterPro" id="IPR029063">
    <property type="entry name" value="SAM-dependent_MTases_sf"/>
</dbReference>
<comment type="similarity">
    <text evidence="1">Belongs to the class I-like SAM-binding methyltransferase superfamily. RNA methyltransferase RlmE family.</text>
</comment>
<dbReference type="AlphaFoldDB" id="A0AAN7QFF4"/>
<protein>
    <recommendedName>
        <fullName evidence="6">rRNA methyltransferase 2, mitochondrial</fullName>
    </recommendedName>
</protein>
<comment type="caution">
    <text evidence="8">The sequence shown here is derived from an EMBL/GenBank/DDBJ whole genome shotgun (WGS) entry which is preliminary data.</text>
</comment>
<evidence type="ECO:0000259" key="7">
    <source>
        <dbReference type="Pfam" id="PF01728"/>
    </source>
</evidence>
<sequence length="621" mass="69768">MSGAGAPDFFYREAIRLGYVARSAFKLLQMQNKYKLITQGSAILDLGCAPGAWLQVACQSLGALKNGGSVVGIDLKKVKVPSTHCDSRVQTVCADVLNLPKQRIKALSPQEKGFKVVLSDMCPLVSGIASKDAALSTELGMRALGVAVGKAAMDHIVDSSSSCDCSDNIDDGVLQMGGSIIIKILESEDVREFNRICKPLFRKTSWLRPKATRPSSREIYLICQAVHFYIGLDFWRGEERVNVVLNLKKREERREERREKREKEKRQWLAMAVPQKGYSLQRWPWQKVRSTATKNGNSMICTRNLKNHATTWMPPPHHPSSTGENNSAVAKSVFSVKESTCLHLSFAFRRSRQRASRQSVANRSKSSIFYDALVGIGQKYDERTEEINAPLLMGLSAHSIGSVCYARLIHYCTLLDDLGHFGWMVQEESQAYHRACIESLDLFLSLANLWKLLHFSSINLNSMTSMHKVEGNKAPPPHPPHHHPTFNESTVQVLSKRKDLRLQKRCSFTKRTASLDLLLFSTFVCRFCWVVMGSLQIELNLFWSTTTTAPEAAAAAAAAMVGKPRTLIATRIWVSPIQPKKLQGPETRIWVPRSWQASTVNDQAYWQTENQRRSFEATLQL</sequence>
<dbReference type="FunFam" id="3.40.50.150:FF:000212">
    <property type="entry name" value="Ribosomal RNA large subunit methyltransferase E"/>
    <property type="match status" value="1"/>
</dbReference>
<evidence type="ECO:0000256" key="6">
    <source>
        <dbReference type="ARBA" id="ARBA00041184"/>
    </source>
</evidence>
<dbReference type="SUPFAM" id="SSF53335">
    <property type="entry name" value="S-adenosyl-L-methionine-dependent methyltransferases"/>
    <property type="match status" value="1"/>
</dbReference>
<dbReference type="EMBL" id="JAXIOK010000007">
    <property type="protein sequence ID" value="KAK4766232.1"/>
    <property type="molecule type" value="Genomic_DNA"/>
</dbReference>
<evidence type="ECO:0000256" key="2">
    <source>
        <dbReference type="ARBA" id="ARBA00022552"/>
    </source>
</evidence>
<reference evidence="8 9" key="1">
    <citation type="journal article" date="2023" name="Hortic Res">
        <title>Pangenome of water caltrop reveals structural variations and asymmetric subgenome divergence after allopolyploidization.</title>
        <authorList>
            <person name="Zhang X."/>
            <person name="Chen Y."/>
            <person name="Wang L."/>
            <person name="Yuan Y."/>
            <person name="Fang M."/>
            <person name="Shi L."/>
            <person name="Lu R."/>
            <person name="Comes H.P."/>
            <person name="Ma Y."/>
            <person name="Chen Y."/>
            <person name="Huang G."/>
            <person name="Zhou Y."/>
            <person name="Zheng Z."/>
            <person name="Qiu Y."/>
        </authorList>
    </citation>
    <scope>NUCLEOTIDE SEQUENCE [LARGE SCALE GENOMIC DNA]</scope>
    <source>
        <tissue evidence="8">Roots</tissue>
    </source>
</reference>
<gene>
    <name evidence="8" type="ORF">SAY87_007874</name>
</gene>
<evidence type="ECO:0000256" key="5">
    <source>
        <dbReference type="ARBA" id="ARBA00022691"/>
    </source>
</evidence>
<dbReference type="Gene3D" id="3.40.50.150">
    <property type="entry name" value="Vaccinia Virus protein VP39"/>
    <property type="match status" value="1"/>
</dbReference>
<keyword evidence="4" id="KW-0808">Transferase</keyword>
<keyword evidence="2" id="KW-0698">rRNA processing</keyword>
<accession>A0AAN7QFF4</accession>
<evidence type="ECO:0000256" key="4">
    <source>
        <dbReference type="ARBA" id="ARBA00022679"/>
    </source>
</evidence>
<feature type="domain" description="Ribosomal RNA methyltransferase FtsJ" evidence="7">
    <location>
        <begin position="19"/>
        <end position="224"/>
    </location>
</feature>
<evidence type="ECO:0000313" key="8">
    <source>
        <dbReference type="EMBL" id="KAK4766232.1"/>
    </source>
</evidence>
<dbReference type="Proteomes" id="UP001345219">
    <property type="component" value="Chromosome 7"/>
</dbReference>
<name>A0AAN7QFF4_9MYRT</name>
<dbReference type="InterPro" id="IPR015507">
    <property type="entry name" value="rRNA-MeTfrase_E"/>
</dbReference>
<dbReference type="HAMAP" id="MF_01547">
    <property type="entry name" value="RNA_methyltr_E"/>
    <property type="match status" value="1"/>
</dbReference>
<keyword evidence="3" id="KW-0489">Methyltransferase</keyword>
<organism evidence="8 9">
    <name type="scientific">Trapa incisa</name>
    <dbReference type="NCBI Taxonomy" id="236973"/>
    <lineage>
        <taxon>Eukaryota</taxon>
        <taxon>Viridiplantae</taxon>
        <taxon>Streptophyta</taxon>
        <taxon>Embryophyta</taxon>
        <taxon>Tracheophyta</taxon>
        <taxon>Spermatophyta</taxon>
        <taxon>Magnoliopsida</taxon>
        <taxon>eudicotyledons</taxon>
        <taxon>Gunneridae</taxon>
        <taxon>Pentapetalae</taxon>
        <taxon>rosids</taxon>
        <taxon>malvids</taxon>
        <taxon>Myrtales</taxon>
        <taxon>Lythraceae</taxon>
        <taxon>Trapa</taxon>
    </lineage>
</organism>
<dbReference type="InterPro" id="IPR050082">
    <property type="entry name" value="RNA_methyltr_RlmE"/>
</dbReference>
<evidence type="ECO:0000313" key="9">
    <source>
        <dbReference type="Proteomes" id="UP001345219"/>
    </source>
</evidence>
<evidence type="ECO:0000256" key="3">
    <source>
        <dbReference type="ARBA" id="ARBA00022603"/>
    </source>
</evidence>